<dbReference type="AlphaFoldDB" id="D2VE88"/>
<dbReference type="GeneID" id="8848899"/>
<evidence type="ECO:0000256" key="1">
    <source>
        <dbReference type="SAM" id="Phobius"/>
    </source>
</evidence>
<dbReference type="InterPro" id="IPR029058">
    <property type="entry name" value="AB_hydrolase_fold"/>
</dbReference>
<dbReference type="OrthoDB" id="425534at2759"/>
<keyword evidence="1" id="KW-1133">Transmembrane helix</keyword>
<feature type="transmembrane region" description="Helical" evidence="1">
    <location>
        <begin position="634"/>
        <end position="660"/>
    </location>
</feature>
<dbReference type="VEuPathDB" id="AmoebaDB:NAEGRDRAFT_79627"/>
<evidence type="ECO:0000313" key="2">
    <source>
        <dbReference type="EMBL" id="EFC44753.1"/>
    </source>
</evidence>
<dbReference type="SUPFAM" id="SSF53474">
    <property type="entry name" value="alpha/beta-Hydrolases"/>
    <property type="match status" value="1"/>
</dbReference>
<dbReference type="OMA" id="MMELHAK"/>
<protein>
    <submittedName>
        <fullName evidence="2">Predicted protein</fullName>
    </submittedName>
</protein>
<dbReference type="Gene3D" id="3.40.50.1820">
    <property type="entry name" value="alpha/beta hydrolase"/>
    <property type="match status" value="1"/>
</dbReference>
<sequence length="696" mass="77893">MNNNNTKRMGNFDRSRIILTTLVVVLLSFVVSADGVLWSPCSLHSEFYMPEGVKFFPRANLTTGKLEYTLSMIDAINEINLKNNDTFRTQAECAMIPVPLDHDNVNSKPLKLFVKRLRADPTKQAPRALWLLSGGPGMASNIWEMQMDLLVKMFGGQFDIYTTDHRGTGRSNRVTCSTTQAETLGSDEGITISMKEWTKNGCAQSFNDEWNGHAQNFSSKAAAIDVVKLIQSINVPQNQKTFVLGASYGTVWTSRIIRYLQLNGNANIISGYIMDGIVNVIGKPAPMGLDYTTKSGRLVLNLWDENFNGVGNALMEICGGNKSRIATNQFVDVNSDNTLDKKLYDEETECAKKLEKKANGNPVEYMKNVIESVYVNHTCRPIADGIPLLQLKTLFQVFIESSYLRFFVPAFIYRMDRCDEDMDIPFLLHIRDVLVKQTSVQPTSVPLQSPVLQSHIVYSELWDSTTTMQQLLDEYNSSAITFGGIGIGMKSLLDATQWPVYDLDPEYFEQTFETTVPILMLNGNLDPNTPLWSALSQKAGIKSNSHNLVIVPFSAHGTIVGPTFNNSYIPAGLQVVVNFVSMENPNALTVDTSCLDLINFNTSGVPYYNERVFGIYNIYEDTYVAESTDPQVSVYLLVGIFIAVLFIACVVSNLLIYYIIKLKDEHQYKQQYGTIIETNPINENSTQEVSPYQSTD</sequence>
<dbReference type="STRING" id="5762.D2VE88"/>
<proteinExistence type="predicted"/>
<keyword evidence="1" id="KW-0472">Membrane</keyword>
<dbReference type="eggNOG" id="ENOG502SA35">
    <property type="taxonomic scope" value="Eukaryota"/>
</dbReference>
<dbReference type="RefSeq" id="XP_002677497.1">
    <property type="nucleotide sequence ID" value="XM_002677451.1"/>
</dbReference>
<dbReference type="EMBL" id="GG738866">
    <property type="protein sequence ID" value="EFC44753.1"/>
    <property type="molecule type" value="Genomic_DNA"/>
</dbReference>
<gene>
    <name evidence="2" type="ORF">NAEGRDRAFT_79627</name>
</gene>
<keyword evidence="1" id="KW-0812">Transmembrane</keyword>
<dbReference type="Proteomes" id="UP000006671">
    <property type="component" value="Unassembled WGS sequence"/>
</dbReference>
<dbReference type="InParanoid" id="D2VE88"/>
<organism evidence="3">
    <name type="scientific">Naegleria gruberi</name>
    <name type="common">Amoeba</name>
    <dbReference type="NCBI Taxonomy" id="5762"/>
    <lineage>
        <taxon>Eukaryota</taxon>
        <taxon>Discoba</taxon>
        <taxon>Heterolobosea</taxon>
        <taxon>Tetramitia</taxon>
        <taxon>Eutetramitia</taxon>
        <taxon>Vahlkampfiidae</taxon>
        <taxon>Naegleria</taxon>
    </lineage>
</organism>
<dbReference type="KEGG" id="ngr:NAEGRDRAFT_79627"/>
<keyword evidence="3" id="KW-1185">Reference proteome</keyword>
<evidence type="ECO:0000313" key="3">
    <source>
        <dbReference type="Proteomes" id="UP000006671"/>
    </source>
</evidence>
<name>D2VE88_NAEGR</name>
<accession>D2VE88</accession>
<reference evidence="2 3" key="1">
    <citation type="journal article" date="2010" name="Cell">
        <title>The genome of Naegleria gruberi illuminates early eukaryotic versatility.</title>
        <authorList>
            <person name="Fritz-Laylin L.K."/>
            <person name="Prochnik S.E."/>
            <person name="Ginger M.L."/>
            <person name="Dacks J.B."/>
            <person name="Carpenter M.L."/>
            <person name="Field M.C."/>
            <person name="Kuo A."/>
            <person name="Paredez A."/>
            <person name="Chapman J."/>
            <person name="Pham J."/>
            <person name="Shu S."/>
            <person name="Neupane R."/>
            <person name="Cipriano M."/>
            <person name="Mancuso J."/>
            <person name="Tu H."/>
            <person name="Salamov A."/>
            <person name="Lindquist E."/>
            <person name="Shapiro H."/>
            <person name="Lucas S."/>
            <person name="Grigoriev I.V."/>
            <person name="Cande W.Z."/>
            <person name="Fulton C."/>
            <person name="Rokhsar D.S."/>
            <person name="Dawson S.C."/>
        </authorList>
    </citation>
    <scope>NUCLEOTIDE SEQUENCE [LARGE SCALE GENOMIC DNA]</scope>
    <source>
        <strain evidence="2 3">NEG-M</strain>
    </source>
</reference>